<dbReference type="InterPro" id="IPR009061">
    <property type="entry name" value="DNA-bd_dom_put_sf"/>
</dbReference>
<gene>
    <name evidence="1" type="ORF">SAMN02983003_0686</name>
</gene>
<dbReference type="InterPro" id="IPR010260">
    <property type="entry name" value="AlpA"/>
</dbReference>
<organism evidence="1 2">
    <name type="scientific">Devosia enhydra</name>
    <dbReference type="NCBI Taxonomy" id="665118"/>
    <lineage>
        <taxon>Bacteria</taxon>
        <taxon>Pseudomonadati</taxon>
        <taxon>Pseudomonadota</taxon>
        <taxon>Alphaproteobacteria</taxon>
        <taxon>Hyphomicrobiales</taxon>
        <taxon>Devosiaceae</taxon>
        <taxon>Devosia</taxon>
    </lineage>
</organism>
<reference evidence="1 2" key="1">
    <citation type="submission" date="2016-11" db="EMBL/GenBank/DDBJ databases">
        <authorList>
            <person name="Jaros S."/>
            <person name="Januszkiewicz K."/>
            <person name="Wedrychowicz H."/>
        </authorList>
    </citation>
    <scope>NUCLEOTIDE SEQUENCE [LARGE SCALE GENOMIC DNA]</scope>
    <source>
        <strain evidence="1 2">ATCC 23634</strain>
    </source>
</reference>
<dbReference type="Gene3D" id="1.10.238.160">
    <property type="match status" value="1"/>
</dbReference>
<dbReference type="Proteomes" id="UP000183447">
    <property type="component" value="Unassembled WGS sequence"/>
</dbReference>
<dbReference type="STRING" id="665118.SAMN02983003_0686"/>
<accession>A0A1K2HTW6</accession>
<dbReference type="RefSeq" id="WP_072339018.1">
    <property type="nucleotide sequence ID" value="NZ_FPKU01000001.1"/>
</dbReference>
<protein>
    <submittedName>
        <fullName evidence="1">Transcriptional regulator, AlpA family</fullName>
    </submittedName>
</protein>
<keyword evidence="2" id="KW-1185">Reference proteome</keyword>
<proteinExistence type="predicted"/>
<dbReference type="Pfam" id="PF05930">
    <property type="entry name" value="Phage_AlpA"/>
    <property type="match status" value="1"/>
</dbReference>
<dbReference type="EMBL" id="FPKU01000001">
    <property type="protein sequence ID" value="SFZ81777.1"/>
    <property type="molecule type" value="Genomic_DNA"/>
</dbReference>
<evidence type="ECO:0000313" key="2">
    <source>
        <dbReference type="Proteomes" id="UP000183447"/>
    </source>
</evidence>
<dbReference type="AlphaFoldDB" id="A0A1K2HTW6"/>
<evidence type="ECO:0000313" key="1">
    <source>
        <dbReference type="EMBL" id="SFZ81777.1"/>
    </source>
</evidence>
<name>A0A1K2HTW6_9HYPH</name>
<dbReference type="OrthoDB" id="9801242at2"/>
<dbReference type="SUPFAM" id="SSF46955">
    <property type="entry name" value="Putative DNA-binding domain"/>
    <property type="match status" value="1"/>
</dbReference>
<sequence length="74" mass="8306">MDAFPTLISMNEVCRVTTLSRTAINNFRRAGQFPEPVPLGEKRFAFLAADVARWIEARAKQRGKSKPADREQAA</sequence>